<dbReference type="EMBL" id="PKMF04000049">
    <property type="protein sequence ID" value="KAK7855099.1"/>
    <property type="molecule type" value="Genomic_DNA"/>
</dbReference>
<evidence type="ECO:0000313" key="1">
    <source>
        <dbReference type="EMBL" id="KAK7855099.1"/>
    </source>
</evidence>
<comment type="caution">
    <text evidence="1">The sequence shown here is derived from an EMBL/GenBank/DDBJ whole genome shotgun (WGS) entry which is preliminary data.</text>
</comment>
<sequence>MKYCLKTWLYKFCYGCRWCLYYDSSVSVNHGMLSLMAKTSSISTFSTTRPPLTRTGMHVSSLSNAKNLPMIS</sequence>
<reference evidence="1 2" key="1">
    <citation type="journal article" date="2018" name="Sci. Data">
        <title>The draft genome sequence of cork oak.</title>
        <authorList>
            <person name="Ramos A.M."/>
            <person name="Usie A."/>
            <person name="Barbosa P."/>
            <person name="Barros P.M."/>
            <person name="Capote T."/>
            <person name="Chaves I."/>
            <person name="Simoes F."/>
            <person name="Abreu I."/>
            <person name="Carrasquinho I."/>
            <person name="Faro C."/>
            <person name="Guimaraes J.B."/>
            <person name="Mendonca D."/>
            <person name="Nobrega F."/>
            <person name="Rodrigues L."/>
            <person name="Saibo N.J.M."/>
            <person name="Varela M.C."/>
            <person name="Egas C."/>
            <person name="Matos J."/>
            <person name="Miguel C.M."/>
            <person name="Oliveira M.M."/>
            <person name="Ricardo C.P."/>
            <person name="Goncalves S."/>
        </authorList>
    </citation>
    <scope>NUCLEOTIDE SEQUENCE [LARGE SCALE GENOMIC DNA]</scope>
    <source>
        <strain evidence="2">cv. HL8</strain>
    </source>
</reference>
<protein>
    <submittedName>
        <fullName evidence="1">Uncharacterized protein</fullName>
    </submittedName>
</protein>
<organism evidence="1 2">
    <name type="scientific">Quercus suber</name>
    <name type="common">Cork oak</name>
    <dbReference type="NCBI Taxonomy" id="58331"/>
    <lineage>
        <taxon>Eukaryota</taxon>
        <taxon>Viridiplantae</taxon>
        <taxon>Streptophyta</taxon>
        <taxon>Embryophyta</taxon>
        <taxon>Tracheophyta</taxon>
        <taxon>Spermatophyta</taxon>
        <taxon>Magnoliopsida</taxon>
        <taxon>eudicotyledons</taxon>
        <taxon>Gunneridae</taxon>
        <taxon>Pentapetalae</taxon>
        <taxon>rosids</taxon>
        <taxon>fabids</taxon>
        <taxon>Fagales</taxon>
        <taxon>Fagaceae</taxon>
        <taxon>Quercus</taxon>
    </lineage>
</organism>
<dbReference type="Proteomes" id="UP000237347">
    <property type="component" value="Unassembled WGS sequence"/>
</dbReference>
<name>A0AAW0LUN4_QUESU</name>
<proteinExistence type="predicted"/>
<dbReference type="AlphaFoldDB" id="A0AAW0LUN4"/>
<gene>
    <name evidence="1" type="ORF">CFP56_029736</name>
</gene>
<accession>A0AAW0LUN4</accession>
<keyword evidence="2" id="KW-1185">Reference proteome</keyword>
<evidence type="ECO:0000313" key="2">
    <source>
        <dbReference type="Proteomes" id="UP000237347"/>
    </source>
</evidence>